<dbReference type="GO" id="GO:0042121">
    <property type="term" value="P:alginic acid biosynthetic process"/>
    <property type="evidence" value="ECO:0007669"/>
    <property type="project" value="InterPro"/>
</dbReference>
<evidence type="ECO:0000256" key="8">
    <source>
        <dbReference type="ARBA" id="ARBA00023315"/>
    </source>
</evidence>
<evidence type="ECO:0000256" key="9">
    <source>
        <dbReference type="PIRNR" id="PIRNR016636"/>
    </source>
</evidence>
<feature type="transmembrane region" description="Helical" evidence="10">
    <location>
        <begin position="6"/>
        <end position="24"/>
    </location>
</feature>
<dbReference type="InterPro" id="IPR028362">
    <property type="entry name" value="AlgI"/>
</dbReference>
<keyword evidence="5 10" id="KW-0812">Transmembrane</keyword>
<dbReference type="PIRSF" id="PIRSF500217">
    <property type="entry name" value="AlgI"/>
    <property type="match status" value="1"/>
</dbReference>
<feature type="transmembrane region" description="Helical" evidence="10">
    <location>
        <begin position="153"/>
        <end position="173"/>
    </location>
</feature>
<comment type="similarity">
    <text evidence="2 9">Belongs to the membrane-bound acyltransferase family.</text>
</comment>
<feature type="transmembrane region" description="Helical" evidence="10">
    <location>
        <begin position="82"/>
        <end position="103"/>
    </location>
</feature>
<feature type="transmembrane region" description="Helical" evidence="10">
    <location>
        <begin position="123"/>
        <end position="141"/>
    </location>
</feature>
<feature type="transmembrane region" description="Helical" evidence="10">
    <location>
        <begin position="53"/>
        <end position="70"/>
    </location>
</feature>
<protein>
    <submittedName>
        <fullName evidence="11">D-alanyl-lipoteichoic acid acyltransferase DltB, MBOAT superfamily</fullName>
    </submittedName>
</protein>
<dbReference type="GO" id="GO:0005886">
    <property type="term" value="C:plasma membrane"/>
    <property type="evidence" value="ECO:0007669"/>
    <property type="project" value="UniProtKB-SubCell"/>
</dbReference>
<gene>
    <name evidence="11" type="ORF">SAMN05660742_101202</name>
</gene>
<accession>A0A1H6TY29</accession>
<dbReference type="STRING" id="84035.SAMN05660742_101202"/>
<evidence type="ECO:0000256" key="2">
    <source>
        <dbReference type="ARBA" id="ARBA00010323"/>
    </source>
</evidence>
<evidence type="ECO:0000256" key="6">
    <source>
        <dbReference type="ARBA" id="ARBA00022989"/>
    </source>
</evidence>
<dbReference type="AlphaFoldDB" id="A0A1H6TY29"/>
<keyword evidence="7 9" id="KW-0472">Membrane</keyword>
<keyword evidence="4 9" id="KW-0808">Transferase</keyword>
<evidence type="ECO:0000256" key="7">
    <source>
        <dbReference type="ARBA" id="ARBA00023136"/>
    </source>
</evidence>
<reference evidence="11 12" key="1">
    <citation type="submission" date="2016-10" db="EMBL/GenBank/DDBJ databases">
        <authorList>
            <person name="de Groot N.N."/>
        </authorList>
    </citation>
    <scope>NUCLEOTIDE SEQUENCE [LARGE SCALE GENOMIC DNA]</scope>
    <source>
        <strain evidence="11 12">DSM 2179</strain>
    </source>
</reference>
<dbReference type="InterPro" id="IPR024194">
    <property type="entry name" value="Ac/AlaTfrase_AlgI/DltB"/>
</dbReference>
<keyword evidence="12" id="KW-1185">Reference proteome</keyword>
<dbReference type="GO" id="GO:0016746">
    <property type="term" value="F:acyltransferase activity"/>
    <property type="evidence" value="ECO:0007669"/>
    <property type="project" value="UniProtKB-KW"/>
</dbReference>
<evidence type="ECO:0000256" key="5">
    <source>
        <dbReference type="ARBA" id="ARBA00022692"/>
    </source>
</evidence>
<evidence type="ECO:0000313" key="12">
    <source>
        <dbReference type="Proteomes" id="UP000199662"/>
    </source>
</evidence>
<feature type="transmembrane region" description="Helical" evidence="10">
    <location>
        <begin position="363"/>
        <end position="381"/>
    </location>
</feature>
<dbReference type="InterPro" id="IPR004299">
    <property type="entry name" value="MBOAT_fam"/>
</dbReference>
<comment type="subcellular location">
    <subcellularLocation>
        <location evidence="1">Cell membrane</location>
        <topology evidence="1">Multi-pass membrane protein</topology>
    </subcellularLocation>
</comment>
<feature type="transmembrane region" description="Helical" evidence="10">
    <location>
        <begin position="436"/>
        <end position="454"/>
    </location>
</feature>
<evidence type="ECO:0000313" key="11">
    <source>
        <dbReference type="EMBL" id="SEI84106.1"/>
    </source>
</evidence>
<keyword evidence="3 9" id="KW-1003">Cell membrane</keyword>
<evidence type="ECO:0000256" key="4">
    <source>
        <dbReference type="ARBA" id="ARBA00022679"/>
    </source>
</evidence>
<keyword evidence="8 9" id="KW-0012">Acyltransferase</keyword>
<name>A0A1H6TY29_9FIRM</name>
<proteinExistence type="inferred from homology"/>
<feature type="transmembrane region" description="Helical" evidence="10">
    <location>
        <begin position="31"/>
        <end position="47"/>
    </location>
</feature>
<evidence type="ECO:0000256" key="1">
    <source>
        <dbReference type="ARBA" id="ARBA00004651"/>
    </source>
</evidence>
<feature type="transmembrane region" description="Helical" evidence="10">
    <location>
        <begin position="193"/>
        <end position="210"/>
    </location>
</feature>
<organism evidence="11 12">
    <name type="scientific">Propionispira arboris</name>
    <dbReference type="NCBI Taxonomy" id="84035"/>
    <lineage>
        <taxon>Bacteria</taxon>
        <taxon>Bacillati</taxon>
        <taxon>Bacillota</taxon>
        <taxon>Negativicutes</taxon>
        <taxon>Selenomonadales</taxon>
        <taxon>Selenomonadaceae</taxon>
        <taxon>Propionispira</taxon>
    </lineage>
</organism>
<feature type="transmembrane region" description="Helical" evidence="10">
    <location>
        <begin position="485"/>
        <end position="511"/>
    </location>
</feature>
<dbReference type="PIRSF" id="PIRSF016636">
    <property type="entry name" value="AlgI_DltB"/>
    <property type="match status" value="1"/>
</dbReference>
<dbReference type="PANTHER" id="PTHR13285:SF23">
    <property type="entry name" value="TEICHOIC ACID D-ALANYLTRANSFERASE"/>
    <property type="match status" value="1"/>
</dbReference>
<dbReference type="Proteomes" id="UP000199662">
    <property type="component" value="Unassembled WGS sequence"/>
</dbReference>
<dbReference type="Pfam" id="PF03062">
    <property type="entry name" value="MBOAT"/>
    <property type="match status" value="1"/>
</dbReference>
<dbReference type="EMBL" id="FNZK01000001">
    <property type="protein sequence ID" value="SEI84106.1"/>
    <property type="molecule type" value="Genomic_DNA"/>
</dbReference>
<keyword evidence="6 10" id="KW-1133">Transmembrane helix</keyword>
<dbReference type="PANTHER" id="PTHR13285">
    <property type="entry name" value="ACYLTRANSFERASE"/>
    <property type="match status" value="1"/>
</dbReference>
<dbReference type="InterPro" id="IPR051085">
    <property type="entry name" value="MB_O-acyltransferase"/>
</dbReference>
<evidence type="ECO:0000256" key="3">
    <source>
        <dbReference type="ARBA" id="ARBA00022475"/>
    </source>
</evidence>
<feature type="transmembrane region" description="Helical" evidence="10">
    <location>
        <begin position="320"/>
        <end position="343"/>
    </location>
</feature>
<sequence>MLFNSYEFLFFFLPVAMGIFYFIVKLKSKRLAVPWLVFVSFIFYAWWNPVFLILLGASVCFNYGVGYFLLQKNYHSYKNIKPIYLLIFGVFINLLALAYYKYFNFFILNMNTLFNLSIPSENIILPIGISFFTFTQIAFLVDAYRGCVEEYRFISYMLFVTFFPHLIAGPILHHKEMMSQFESDKLLKVNWENIIIGTVVFILGLFKKVIIADHLALYATPIFDAAAQGNVPQLFEAWIGALAYTLQLYFDFSGYSDMAIGLALLCNVRLPVNFFSPYKAKSVIDFWRRWHMTLSRYLKDYVYIPLGGNRYGEFRRLRNLLVTMLLGGIWHGAGWTFFVWGGLHGFYLIVNHTWRKFEICLPNIINWGLTFVSVVTAWVFFRADTLQTAILIIKGMFGFNGISLAENLAYRIPLLSGFGFDFSGFMTITNLSLTKVVPWILIALIIVLLLPNTMELTAAYKPALRISAKNIETKYVQYWQWKPSYVWSIALGIIAVLSILSMSNVSAFLYFQF</sequence>
<evidence type="ECO:0000256" key="10">
    <source>
        <dbReference type="SAM" id="Phobius"/>
    </source>
</evidence>